<dbReference type="InterPro" id="IPR036390">
    <property type="entry name" value="WH_DNA-bd_sf"/>
</dbReference>
<dbReference type="InterPro" id="IPR050389">
    <property type="entry name" value="LysR-type_TF"/>
</dbReference>
<dbReference type="PRINTS" id="PR00039">
    <property type="entry name" value="HTHLYSR"/>
</dbReference>
<dbReference type="EMBL" id="LT963395">
    <property type="protein sequence ID" value="SOS19738.1"/>
    <property type="molecule type" value="Genomic_DNA"/>
</dbReference>
<evidence type="ECO:0000256" key="3">
    <source>
        <dbReference type="ARBA" id="ARBA00023125"/>
    </source>
</evidence>
<evidence type="ECO:0000256" key="2">
    <source>
        <dbReference type="ARBA" id="ARBA00023015"/>
    </source>
</evidence>
<dbReference type="PANTHER" id="PTHR30118:SF15">
    <property type="entry name" value="TRANSCRIPTIONAL REGULATORY PROTEIN"/>
    <property type="match status" value="1"/>
</dbReference>
<dbReference type="Pfam" id="PF00126">
    <property type="entry name" value="HTH_1"/>
    <property type="match status" value="1"/>
</dbReference>
<keyword evidence="7" id="KW-1185">Reference proteome</keyword>
<dbReference type="GO" id="GO:0003677">
    <property type="term" value="F:DNA binding"/>
    <property type="evidence" value="ECO:0007669"/>
    <property type="project" value="UniProtKB-KW"/>
</dbReference>
<evidence type="ECO:0000256" key="1">
    <source>
        <dbReference type="ARBA" id="ARBA00009437"/>
    </source>
</evidence>
<dbReference type="SUPFAM" id="SSF46785">
    <property type="entry name" value="Winged helix' DNA-binding domain"/>
    <property type="match status" value="1"/>
</dbReference>
<evidence type="ECO:0000259" key="5">
    <source>
        <dbReference type="PROSITE" id="PS50931"/>
    </source>
</evidence>
<dbReference type="AlphaFoldDB" id="A0A193SNM0"/>
<dbReference type="InterPro" id="IPR036388">
    <property type="entry name" value="WH-like_DNA-bd_sf"/>
</dbReference>
<keyword evidence="2" id="KW-0805">Transcription regulation</keyword>
<keyword evidence="3" id="KW-0238">DNA-binding</keyword>
<dbReference type="Gene3D" id="3.40.190.10">
    <property type="entry name" value="Periplasmic binding protein-like II"/>
    <property type="match status" value="2"/>
</dbReference>
<evidence type="ECO:0000313" key="6">
    <source>
        <dbReference type="EMBL" id="SOS19738.1"/>
    </source>
</evidence>
<proteinExistence type="inferred from homology"/>
<feature type="domain" description="HTH lysR-type" evidence="5">
    <location>
        <begin position="10"/>
        <end position="66"/>
    </location>
</feature>
<organism evidence="6 7">
    <name type="scientific">Pseudomonas cerasi</name>
    <dbReference type="NCBI Taxonomy" id="1583341"/>
    <lineage>
        <taxon>Bacteria</taxon>
        <taxon>Pseudomonadati</taxon>
        <taxon>Pseudomonadota</taxon>
        <taxon>Gammaproteobacteria</taxon>
        <taxon>Pseudomonadales</taxon>
        <taxon>Pseudomonadaceae</taxon>
        <taxon>Pseudomonas</taxon>
    </lineage>
</organism>
<comment type="similarity">
    <text evidence="1">Belongs to the LysR transcriptional regulatory family.</text>
</comment>
<name>A0A193SNM0_9PSED</name>
<keyword evidence="4" id="KW-0804">Transcription</keyword>
<dbReference type="RefSeq" id="WP_065349609.1">
    <property type="nucleotide sequence ID" value="NZ_LT222319.1"/>
</dbReference>
<sequence length="309" mass="34166">MNRNELRKADINLMVVFETLMQERNVTRAAEKLFLGQPTISAALNRLRSLLNDPLFIRVGHRMEPTSRAHEILKHLTPALDAMSTALSLTTDFDPSVSKMTFRIGLTDDVEFGLLPAMLKAIRQEAPGVVIVVKHVDYLNISEVLMSGDITVGVCLTRELPANAKRKTLRNVQPRLVRADKPASPMSLDEYCSRPHVVVSHVASVSSFADEWLTALGRKRQVVLSVPQFATLPALMAGTDMISGLSDYAAKAMSALGLLYDEPLPFPTPGLDLSMTWLSVMDSDPAERWLRSRIEEFMGERQEAPALAG</sequence>
<dbReference type="PROSITE" id="PS50931">
    <property type="entry name" value="HTH_LYSR"/>
    <property type="match status" value="1"/>
</dbReference>
<dbReference type="Gene3D" id="1.10.10.10">
    <property type="entry name" value="Winged helix-like DNA-binding domain superfamily/Winged helix DNA-binding domain"/>
    <property type="match status" value="1"/>
</dbReference>
<dbReference type="InterPro" id="IPR005119">
    <property type="entry name" value="LysR_subst-bd"/>
</dbReference>
<gene>
    <name evidence="6" type="ORF">PL963_02256</name>
</gene>
<dbReference type="SUPFAM" id="SSF53850">
    <property type="entry name" value="Periplasmic binding protein-like II"/>
    <property type="match status" value="1"/>
</dbReference>
<dbReference type="PANTHER" id="PTHR30118">
    <property type="entry name" value="HTH-TYPE TRANSCRIPTIONAL REGULATOR LEUO-RELATED"/>
    <property type="match status" value="1"/>
</dbReference>
<dbReference type="Proteomes" id="UP000239025">
    <property type="component" value="Chromosome 1"/>
</dbReference>
<protein>
    <submittedName>
        <fullName evidence="6">LysR family transcriptional regulator</fullName>
    </submittedName>
</protein>
<dbReference type="GO" id="GO:0003700">
    <property type="term" value="F:DNA-binding transcription factor activity"/>
    <property type="evidence" value="ECO:0007669"/>
    <property type="project" value="InterPro"/>
</dbReference>
<accession>A0A193SNM0</accession>
<evidence type="ECO:0000313" key="7">
    <source>
        <dbReference type="Proteomes" id="UP000239025"/>
    </source>
</evidence>
<dbReference type="CDD" id="cd08464">
    <property type="entry name" value="PBP2_DntR_like_2"/>
    <property type="match status" value="1"/>
</dbReference>
<dbReference type="Pfam" id="PF03466">
    <property type="entry name" value="LysR_substrate"/>
    <property type="match status" value="1"/>
</dbReference>
<evidence type="ECO:0000256" key="4">
    <source>
        <dbReference type="ARBA" id="ARBA00023163"/>
    </source>
</evidence>
<reference evidence="7" key="1">
    <citation type="submission" date="2017-11" db="EMBL/GenBank/DDBJ databases">
        <authorList>
            <person name="Blom J."/>
        </authorList>
    </citation>
    <scope>NUCLEOTIDE SEQUENCE [LARGE SCALE GENOMIC DNA]</scope>
</reference>
<dbReference type="InterPro" id="IPR000847">
    <property type="entry name" value="LysR_HTH_N"/>
</dbReference>